<evidence type="ECO:0008006" key="3">
    <source>
        <dbReference type="Google" id="ProtNLM"/>
    </source>
</evidence>
<evidence type="ECO:0000313" key="2">
    <source>
        <dbReference type="Proteomes" id="UP000264231"/>
    </source>
</evidence>
<organism evidence="1 2">
    <name type="scientific">Borrelia turicatae</name>
    <dbReference type="NCBI Taxonomy" id="142"/>
    <lineage>
        <taxon>Bacteria</taxon>
        <taxon>Pseudomonadati</taxon>
        <taxon>Spirochaetota</taxon>
        <taxon>Spirochaetia</taxon>
        <taxon>Spirochaetales</taxon>
        <taxon>Borreliaceae</taxon>
        <taxon>Borrelia</taxon>
    </lineage>
</organism>
<geneLocation type="plasmid" evidence="1 2">
    <name>lp159</name>
</geneLocation>
<dbReference type="Proteomes" id="UP000264231">
    <property type="component" value="Plasmid lp159"/>
</dbReference>
<keyword evidence="1" id="KW-0614">Plasmid</keyword>
<proteinExistence type="predicted"/>
<evidence type="ECO:0000313" key="1">
    <source>
        <dbReference type="EMBL" id="ANF34467.1"/>
    </source>
</evidence>
<dbReference type="NCBIfam" id="NF047534">
    <property type="entry name" value="lipo_BTA121_dup"/>
    <property type="match status" value="3"/>
</dbReference>
<name>A0A172XD47_BORTU</name>
<protein>
    <recommendedName>
        <fullName evidence="3">Lipoprotein</fullName>
    </recommendedName>
</protein>
<gene>
    <name evidence="1" type="ORF">A7978_04990</name>
</gene>
<accession>A0A172XD47</accession>
<dbReference type="RefSeq" id="WP_119024384.1">
    <property type="nucleotide sequence ID" value="NZ_CP015630.1"/>
</dbReference>
<dbReference type="AlphaFoldDB" id="A0A172XD47"/>
<sequence length="523" mass="59888">MKKSNSVLLLLLVINCDFKSQGADPLKGVLVKKNSFVAKPLTTTHDFKSLIVKDPLVVQKPVVQDPAERDVKKLIPEDVINSDSVAVVEEKSVDVEIDEFLNECGISVQDRESNVYLKVYLTNSDFDNNLFYTFITEIGSVKTKELLENWLKFCNLITEIKPMIENIKRERSKQQFISELDSEFNDSFIPEELKALFDDEDIDSSIEMYGSLRRSYDSILKDLREVKDRVAYVIKGEAIYAGLIGQAKQEIDDIRKLAVVSDVSDGIYDGSGYNDHQFYSVLGAFGVSKLKRLSAVNLHELIRVRKEAEDIIKDVENDLFVKVLETKFDEHNKFAVYILQNAFSMNSDYVVKDKIIDSRNSIVDGFMKVTGKARSLINFRKMYANLSSSDAKIIIDLRNILTDSRIGSKDKDGVSFKTYTYDEFEYLLGGLNEDQVGKMIVKIRKALELQNDILQMIDSIKDDKSRDQVKIDFLNQKEHYKFLLKTNFNCLDINSNDIYSIFMSFKDNEDGFKAIKSRILKLV</sequence>
<dbReference type="EMBL" id="CP015630">
    <property type="protein sequence ID" value="ANF34467.1"/>
    <property type="molecule type" value="Genomic_DNA"/>
</dbReference>
<reference evidence="1 2" key="1">
    <citation type="submission" date="2016-05" db="EMBL/GenBank/DDBJ databases">
        <title>Chromosome and linear plasmid sequence of a 2015 human isolate of tick-borne relapsing fever spirochete, Borrelia turicatae.</title>
        <authorList>
            <person name="Kingry L.C."/>
            <person name="Dhwani B."/>
            <person name="Replogle A."/>
            <person name="Sexton C."/>
            <person name="Rowe L."/>
            <person name="Stermole B.M."/>
            <person name="Christensen A.M."/>
            <person name="Schriefer M.E."/>
        </authorList>
    </citation>
    <scope>NUCLEOTIDE SEQUENCE [LARGE SCALE GENOMIC DNA]</scope>
    <source>
        <strain evidence="1 2">BTE5EL</strain>
        <plasmid evidence="1 2">lp159</plasmid>
    </source>
</reference>